<organism evidence="2 3">
    <name type="scientific">Pseudochelatococcus contaminans</name>
    <dbReference type="NCBI Taxonomy" id="1538103"/>
    <lineage>
        <taxon>Bacteria</taxon>
        <taxon>Pseudomonadati</taxon>
        <taxon>Pseudomonadota</taxon>
        <taxon>Alphaproteobacteria</taxon>
        <taxon>Hyphomicrobiales</taxon>
        <taxon>Chelatococcaceae</taxon>
        <taxon>Pseudochelatococcus</taxon>
    </lineage>
</organism>
<dbReference type="Pfam" id="PF03815">
    <property type="entry name" value="LCCL"/>
    <property type="match status" value="1"/>
</dbReference>
<proteinExistence type="predicted"/>
<dbReference type="EMBL" id="JACICC010000007">
    <property type="protein sequence ID" value="MBB3810570.1"/>
    <property type="molecule type" value="Genomic_DNA"/>
</dbReference>
<feature type="domain" description="LCCL" evidence="1">
    <location>
        <begin position="39"/>
        <end position="114"/>
    </location>
</feature>
<evidence type="ECO:0000313" key="3">
    <source>
        <dbReference type="Proteomes" id="UP000537592"/>
    </source>
</evidence>
<dbReference type="AlphaFoldDB" id="A0A7W5Z667"/>
<dbReference type="RefSeq" id="WP_183753675.1">
    <property type="nucleotide sequence ID" value="NZ_JACICC010000007.1"/>
</dbReference>
<comment type="caution">
    <text evidence="2">The sequence shown here is derived from an EMBL/GenBank/DDBJ whole genome shotgun (WGS) entry which is preliminary data.</text>
</comment>
<reference evidence="2 3" key="1">
    <citation type="submission" date="2020-08" db="EMBL/GenBank/DDBJ databases">
        <title>Genomic Encyclopedia of Type Strains, Phase IV (KMG-IV): sequencing the most valuable type-strain genomes for metagenomic binning, comparative biology and taxonomic classification.</title>
        <authorList>
            <person name="Goeker M."/>
        </authorList>
    </citation>
    <scope>NUCLEOTIDE SEQUENCE [LARGE SCALE GENOMIC DNA]</scope>
    <source>
        <strain evidence="2 3">DSM 28760</strain>
    </source>
</reference>
<evidence type="ECO:0000259" key="1">
    <source>
        <dbReference type="SMART" id="SM00603"/>
    </source>
</evidence>
<dbReference type="Proteomes" id="UP000537592">
    <property type="component" value="Unassembled WGS sequence"/>
</dbReference>
<dbReference type="Gene3D" id="2.170.130.20">
    <property type="entry name" value="LCCL-like domain"/>
    <property type="match status" value="1"/>
</dbReference>
<dbReference type="InterPro" id="IPR004043">
    <property type="entry name" value="LCCL"/>
</dbReference>
<evidence type="ECO:0000313" key="2">
    <source>
        <dbReference type="EMBL" id="MBB3810570.1"/>
    </source>
</evidence>
<keyword evidence="3" id="KW-1185">Reference proteome</keyword>
<accession>A0A7W5Z667</accession>
<protein>
    <recommendedName>
        <fullName evidence="1">LCCL domain-containing protein</fullName>
    </recommendedName>
</protein>
<dbReference type="SUPFAM" id="SSF69848">
    <property type="entry name" value="LCCL domain"/>
    <property type="match status" value="1"/>
</dbReference>
<sequence length="128" mass="14004">MKVVQELVAYFDQRGKLSRRQLRKLLEQNCVASDAPANMHGLCESVGATYYFRVTGVTEGQLWGTDIYSSDSIIGAAAVHAGLLKPGETKVLRVTVVTPPESFPATTRNGVTSTEYGKYQYAWTLSAI</sequence>
<dbReference type="InterPro" id="IPR036609">
    <property type="entry name" value="LCCL_sf"/>
</dbReference>
<name>A0A7W5Z667_9HYPH</name>
<gene>
    <name evidence="2" type="ORF">FHS81_002672</name>
</gene>
<dbReference type="SMART" id="SM00603">
    <property type="entry name" value="LCCL"/>
    <property type="match status" value="1"/>
</dbReference>